<name>X1EL70_9ZZZZ</name>
<dbReference type="GO" id="GO:0003676">
    <property type="term" value="F:nucleic acid binding"/>
    <property type="evidence" value="ECO:0007669"/>
    <property type="project" value="InterPro"/>
</dbReference>
<dbReference type="InterPro" id="IPR036397">
    <property type="entry name" value="RNaseH_sf"/>
</dbReference>
<dbReference type="SUPFAM" id="SSF53098">
    <property type="entry name" value="Ribonuclease H-like"/>
    <property type="match status" value="1"/>
</dbReference>
<protein>
    <submittedName>
        <fullName evidence="1">Uncharacterized protein</fullName>
    </submittedName>
</protein>
<dbReference type="Gene3D" id="3.30.420.10">
    <property type="entry name" value="Ribonuclease H-like superfamily/Ribonuclease H"/>
    <property type="match status" value="1"/>
</dbReference>
<dbReference type="AlphaFoldDB" id="X1EL70"/>
<evidence type="ECO:0000313" key="1">
    <source>
        <dbReference type="EMBL" id="GAH33337.1"/>
    </source>
</evidence>
<comment type="caution">
    <text evidence="1">The sequence shown here is derived from an EMBL/GenBank/DDBJ whole genome shotgun (WGS) entry which is preliminary data.</text>
</comment>
<dbReference type="InterPro" id="IPR012337">
    <property type="entry name" value="RNaseH-like_sf"/>
</dbReference>
<organism evidence="1">
    <name type="scientific">marine sediment metagenome</name>
    <dbReference type="NCBI Taxonomy" id="412755"/>
    <lineage>
        <taxon>unclassified sequences</taxon>
        <taxon>metagenomes</taxon>
        <taxon>ecological metagenomes</taxon>
    </lineage>
</organism>
<dbReference type="EMBL" id="BARU01009153">
    <property type="protein sequence ID" value="GAH33337.1"/>
    <property type="molecule type" value="Genomic_DNA"/>
</dbReference>
<sequence>MEKGSYFGIVSRIEDEMNYTMVSIDGGQNGAMALWEDVLVKEVKGWSFNPKRTLSENICDIVDSVRLIIQHHRPIIVMERPGRQMHIQWVMYSDIRQVAQQFRCGFYGYVPPTIKKQVTGNGHAGKPEMKTHVWSSGLIIDVEQRKVMLDDEHKVDAVAVGICHMRKEKENA</sequence>
<gene>
    <name evidence="1" type="ORF">S03H2_17714</name>
</gene>
<reference evidence="1" key="1">
    <citation type="journal article" date="2014" name="Front. Microbiol.">
        <title>High frequency of phylogenetically diverse reductive dehalogenase-homologous genes in deep subseafloor sedimentary metagenomes.</title>
        <authorList>
            <person name="Kawai M."/>
            <person name="Futagami T."/>
            <person name="Toyoda A."/>
            <person name="Takaki Y."/>
            <person name="Nishi S."/>
            <person name="Hori S."/>
            <person name="Arai W."/>
            <person name="Tsubouchi T."/>
            <person name="Morono Y."/>
            <person name="Uchiyama I."/>
            <person name="Ito T."/>
            <person name="Fujiyama A."/>
            <person name="Inagaki F."/>
            <person name="Takami H."/>
        </authorList>
    </citation>
    <scope>NUCLEOTIDE SEQUENCE</scope>
    <source>
        <strain evidence="1">Expedition CK06-06</strain>
    </source>
</reference>
<accession>X1EL70</accession>
<proteinExistence type="predicted"/>